<comment type="caution">
    <text evidence="1">The sequence shown here is derived from an EMBL/GenBank/DDBJ whole genome shotgun (WGS) entry which is preliminary data.</text>
</comment>
<reference evidence="1 2" key="1">
    <citation type="submission" date="2020-08" db="EMBL/GenBank/DDBJ databases">
        <title>Genomic Encyclopedia of Type Strains, Phase IV (KMG-IV): sequencing the most valuable type-strain genomes for metagenomic binning, comparative biology and taxonomic classification.</title>
        <authorList>
            <person name="Goeker M."/>
        </authorList>
    </citation>
    <scope>NUCLEOTIDE SEQUENCE [LARGE SCALE GENOMIC DNA]</scope>
    <source>
        <strain evidence="1 2">DSM 15867</strain>
    </source>
</reference>
<name>A0A7W7AJ66_9SPHN</name>
<protein>
    <submittedName>
        <fullName evidence="1">Uncharacterized protein</fullName>
    </submittedName>
</protein>
<dbReference type="RefSeq" id="WP_184114448.1">
    <property type="nucleotide sequence ID" value="NZ_JACHNY010000004.1"/>
</dbReference>
<sequence length="88" mass="9675">MTKRDLDTLLVAVSVLRAALALAEAEILQTTGVRLALRVLLLHCRQRDPLIDYWTAAGLDDPVARVAGMTDAFQAIIRQLRATGSYQI</sequence>
<gene>
    <name evidence="1" type="ORF">GGQ96_002161</name>
</gene>
<accession>A0A7W7AJ66</accession>
<keyword evidence="2" id="KW-1185">Reference proteome</keyword>
<dbReference type="EMBL" id="JACHNY010000004">
    <property type="protein sequence ID" value="MBB4618025.1"/>
    <property type="molecule type" value="Genomic_DNA"/>
</dbReference>
<evidence type="ECO:0000313" key="2">
    <source>
        <dbReference type="Proteomes" id="UP000574769"/>
    </source>
</evidence>
<dbReference type="AlphaFoldDB" id="A0A7W7AJ66"/>
<organism evidence="1 2">
    <name type="scientific">Sphingomonas abaci</name>
    <dbReference type="NCBI Taxonomy" id="237611"/>
    <lineage>
        <taxon>Bacteria</taxon>
        <taxon>Pseudomonadati</taxon>
        <taxon>Pseudomonadota</taxon>
        <taxon>Alphaproteobacteria</taxon>
        <taxon>Sphingomonadales</taxon>
        <taxon>Sphingomonadaceae</taxon>
        <taxon>Sphingomonas</taxon>
    </lineage>
</organism>
<dbReference type="Proteomes" id="UP000574769">
    <property type="component" value="Unassembled WGS sequence"/>
</dbReference>
<evidence type="ECO:0000313" key="1">
    <source>
        <dbReference type="EMBL" id="MBB4618025.1"/>
    </source>
</evidence>
<proteinExistence type="predicted"/>